<proteinExistence type="predicted"/>
<feature type="region of interest" description="Disordered" evidence="1">
    <location>
        <begin position="447"/>
        <end position="496"/>
    </location>
</feature>
<dbReference type="EMBL" id="JAWDEY010000022">
    <property type="protein sequence ID" value="KAK6588813.1"/>
    <property type="molecule type" value="Genomic_DNA"/>
</dbReference>
<feature type="compositionally biased region" description="Basic residues" evidence="1">
    <location>
        <begin position="1"/>
        <end position="10"/>
    </location>
</feature>
<evidence type="ECO:0000256" key="1">
    <source>
        <dbReference type="SAM" id="MobiDB-lite"/>
    </source>
</evidence>
<sequence length="1431" mass="165698">MSNKKGRSHKKESFSEVNNEPNLQLELDNLSYRKRNKKSRRKLIEFEGENNESSMKNENLNVEVKIKSNKRSKSKTKSENEKELKTVTSENKKSKSKSKSKLKIRDNKMDHLSVRVKKNNDDNTDNKDELLNEYLTSNDDARKMQDVVQTNSNSFLSLEDSFKSLSEFNNSNSSIFDSYINFNSESISNSDLDSNSESVSNDIDTNSYSDLESRITDFNDPVPELNEHNIMEKNLNDELSSTYNSKKEKCELITNEVLNLKPNENNNAIDDYDSLFDEIMEEKNTIKSQIKNGRNKMVQDSTQIDEAILNNYIDSNARNDFGESNDTNIDDKARNNNVNDNSLDDYEINIKDEVKLNEYTEHSKIENNTEALCSKIVHEHNPNSKDDVSTFDKKELLDDQDNFYLSNSISKSELNSSEKFSKRKLLYSFANSVWDYMKPVSLDELEKEQNELSKTNNNLKNDTSLPEDEEHLEEKNETKNGQEHDNDDFIQDDSNEILGKDDSNIVAINYEMKSKSQDNIIENIISDSYENNEILEDKEITGISNSNLSTPIRKSKRQIIYKFANSIWDYMKPTSLDELQNEESKITFDEMNSNIDVNNNSNSKSDVVSNNTQSSGNMIKNLIFNSNIESDISDTEFLIGDEDQSHLEVENQKKDEIHVINDDFSNLSVVDDKLNSELNHDILQNRDETENNNNEQEQINVKNLSEKVDDSIYNQFDSNNSPSKEIKDHDLTNLWGNSDLGFDCYSNNNNNLNVIFNDGIDENIHNHTITNSELLVNTLDSNYDTRVIEDFKSFNEVDKNDDYLKSSIIPDNELNNDKHICSFQINNQQDNNNSSSFNYMDSLLLSPIKEESYSDDENRNTDIIDIEESNDCFLKQSNNYNQDSPLFISLSTDQFTDEKLYLGDCNNKNCINFDLDINHSEDEKYNNKTLDENMVDGNNNNEGCDNRKEEEYIFDNIDSYSNQVQLSSLRSPSTSFSKETINSKLIFSDNGLNSKKINKNKQFNRLYKLNKKVRILTERMHKSMTQIKEREERINNIIESRKRNIISLSKTVNIEITNNYSNSNIVGRKLGQYKVVLLEISGIKECKSCVHKYTCTDDIQLNMEEKAVKVDKETNTDDNYQIHGVKLVDKKLNRDDNLNCGESTKLDEIMKNEICKVLEKDELSLIESNKHINLKTNSSSVKNIESHSRVNLKPKLHHVASNDFIHLNQCYANEKEIAQSNYANDKNGFIKREKYLKPTTNKYEIIKSVNTAVSQNNESKYYNQGKNIGFLPHNNYNNNNKTSIKNGIGNSYLNYFQEYKYCSYNYNYNNKKKFNSEYPESNSGSEYSSLEKLPKQGSEYYFYRYYNPKVPEIAHSYTKIVSSKSNNHYNNTSACEAANYLSRDPNDNKLVLNNKDSYTSCNSNNNYHYDPSNNNPCTNVNYNYRNYYNYN</sequence>
<feature type="region of interest" description="Disordered" evidence="1">
    <location>
        <begin position="1"/>
        <end position="128"/>
    </location>
</feature>
<accession>A0AAV9XW36</accession>
<keyword evidence="3" id="KW-1185">Reference proteome</keyword>
<feature type="compositionally biased region" description="Basic and acidic residues" evidence="1">
    <location>
        <begin position="472"/>
        <end position="484"/>
    </location>
</feature>
<feature type="compositionally biased region" description="Basic residues" evidence="1">
    <location>
        <begin position="32"/>
        <end position="41"/>
    </location>
</feature>
<feature type="compositionally biased region" description="Polar residues" evidence="1">
    <location>
        <begin position="316"/>
        <end position="327"/>
    </location>
</feature>
<protein>
    <submittedName>
        <fullName evidence="2">Uncharacterized protein</fullName>
    </submittedName>
</protein>
<feature type="compositionally biased region" description="Basic and acidic residues" evidence="1">
    <location>
        <begin position="76"/>
        <end position="93"/>
    </location>
</feature>
<reference evidence="2 3" key="1">
    <citation type="submission" date="2023-10" db="EMBL/GenBank/DDBJ databases">
        <title>Comparative genomics analysis reveals potential genetic determinants of host preference in Cryptosporidium xiaoi.</title>
        <authorList>
            <person name="Xiao L."/>
            <person name="Li J."/>
        </authorList>
    </citation>
    <scope>NUCLEOTIDE SEQUENCE [LARGE SCALE GENOMIC DNA]</scope>
    <source>
        <strain evidence="2 3">52996</strain>
    </source>
</reference>
<gene>
    <name evidence="2" type="ORF">RS030_2292</name>
</gene>
<feature type="compositionally biased region" description="Polar residues" evidence="1">
    <location>
        <begin position="452"/>
        <end position="464"/>
    </location>
</feature>
<dbReference type="Proteomes" id="UP001311799">
    <property type="component" value="Unassembled WGS sequence"/>
</dbReference>
<name>A0AAV9XW36_9CRYT</name>
<organism evidence="2 3">
    <name type="scientific">Cryptosporidium xiaoi</name>
    <dbReference type="NCBI Taxonomy" id="659607"/>
    <lineage>
        <taxon>Eukaryota</taxon>
        <taxon>Sar</taxon>
        <taxon>Alveolata</taxon>
        <taxon>Apicomplexa</taxon>
        <taxon>Conoidasida</taxon>
        <taxon>Coccidia</taxon>
        <taxon>Eucoccidiorida</taxon>
        <taxon>Eimeriorina</taxon>
        <taxon>Cryptosporidiidae</taxon>
        <taxon>Cryptosporidium</taxon>
    </lineage>
</organism>
<feature type="compositionally biased region" description="Acidic residues" evidence="1">
    <location>
        <begin position="485"/>
        <end position="495"/>
    </location>
</feature>
<evidence type="ECO:0000313" key="2">
    <source>
        <dbReference type="EMBL" id="KAK6588813.1"/>
    </source>
</evidence>
<feature type="compositionally biased region" description="Basic and acidic residues" evidence="1">
    <location>
        <begin position="103"/>
        <end position="128"/>
    </location>
</feature>
<evidence type="ECO:0000313" key="3">
    <source>
        <dbReference type="Proteomes" id="UP001311799"/>
    </source>
</evidence>
<comment type="caution">
    <text evidence="2">The sequence shown here is derived from an EMBL/GenBank/DDBJ whole genome shotgun (WGS) entry which is preliminary data.</text>
</comment>
<feature type="region of interest" description="Disordered" evidence="1">
    <location>
        <begin position="316"/>
        <end position="340"/>
    </location>
</feature>
<feature type="compositionally biased region" description="Polar residues" evidence="1">
    <location>
        <begin position="51"/>
        <end position="60"/>
    </location>
</feature>